<evidence type="ECO:0000256" key="2">
    <source>
        <dbReference type="ARBA" id="ARBA00004180"/>
    </source>
</evidence>
<comment type="caution">
    <text evidence="9">The sequence shown here is derived from an EMBL/GenBank/DDBJ whole genome shotgun (WGS) entry which is preliminary data.</text>
</comment>
<evidence type="ECO:0000256" key="3">
    <source>
        <dbReference type="ARBA" id="ARBA00004277"/>
    </source>
</evidence>
<comment type="similarity">
    <text evidence="4">Belongs to the clathrin light chain family.</text>
</comment>
<dbReference type="EMBL" id="JABTTQ020001067">
    <property type="protein sequence ID" value="KAK6135801.1"/>
    <property type="molecule type" value="Genomic_DNA"/>
</dbReference>
<feature type="compositionally biased region" description="Low complexity" evidence="8">
    <location>
        <begin position="223"/>
        <end position="233"/>
    </location>
</feature>
<name>A0ABR0VKW8_REHGL</name>
<evidence type="ECO:0000256" key="8">
    <source>
        <dbReference type="SAM" id="MobiDB-lite"/>
    </source>
</evidence>
<keyword evidence="5" id="KW-0472">Membrane</keyword>
<keyword evidence="6" id="KW-0168">Coated pit</keyword>
<dbReference type="PANTHER" id="PTHR10639">
    <property type="entry name" value="CLATHRIN LIGHT CHAIN"/>
    <property type="match status" value="1"/>
</dbReference>
<evidence type="ECO:0000256" key="4">
    <source>
        <dbReference type="ARBA" id="ARBA00005263"/>
    </source>
</evidence>
<feature type="compositionally biased region" description="Basic and acidic residues" evidence="8">
    <location>
        <begin position="163"/>
        <end position="176"/>
    </location>
</feature>
<feature type="region of interest" description="Disordered" evidence="8">
    <location>
        <begin position="203"/>
        <end position="233"/>
    </location>
</feature>
<evidence type="ECO:0000256" key="1">
    <source>
        <dbReference type="ARBA" id="ARBA00003913"/>
    </source>
</evidence>
<dbReference type="PANTHER" id="PTHR10639:SF24">
    <property type="entry name" value="CLATHRIN LIGHT CHAIN 3"/>
    <property type="match status" value="1"/>
</dbReference>
<feature type="region of interest" description="Disordered" evidence="8">
    <location>
        <begin position="1"/>
        <end position="81"/>
    </location>
</feature>
<proteinExistence type="inferred from homology"/>
<comment type="function">
    <text evidence="1">Clathrin is the major protein of the polyhedral coat of coated pits and vesicles.</text>
</comment>
<dbReference type="InterPro" id="IPR000996">
    <property type="entry name" value="Clathrin_L-chain"/>
</dbReference>
<organism evidence="9 10">
    <name type="scientific">Rehmannia glutinosa</name>
    <name type="common">Chinese foxglove</name>
    <dbReference type="NCBI Taxonomy" id="99300"/>
    <lineage>
        <taxon>Eukaryota</taxon>
        <taxon>Viridiplantae</taxon>
        <taxon>Streptophyta</taxon>
        <taxon>Embryophyta</taxon>
        <taxon>Tracheophyta</taxon>
        <taxon>Spermatophyta</taxon>
        <taxon>Magnoliopsida</taxon>
        <taxon>eudicotyledons</taxon>
        <taxon>Gunneridae</taxon>
        <taxon>Pentapetalae</taxon>
        <taxon>asterids</taxon>
        <taxon>lamiids</taxon>
        <taxon>Lamiales</taxon>
        <taxon>Orobanchaceae</taxon>
        <taxon>Rehmannieae</taxon>
        <taxon>Rehmannia</taxon>
    </lineage>
</organism>
<keyword evidence="10" id="KW-1185">Reference proteome</keyword>
<reference evidence="9 10" key="1">
    <citation type="journal article" date="2021" name="Comput. Struct. Biotechnol. J.">
        <title>De novo genome assembly of the potent medicinal plant Rehmannia glutinosa using nanopore technology.</title>
        <authorList>
            <person name="Ma L."/>
            <person name="Dong C."/>
            <person name="Song C."/>
            <person name="Wang X."/>
            <person name="Zheng X."/>
            <person name="Niu Y."/>
            <person name="Chen S."/>
            <person name="Feng W."/>
        </authorList>
    </citation>
    <scope>NUCLEOTIDE SEQUENCE [LARGE SCALE GENOMIC DNA]</scope>
    <source>
        <strain evidence="9">DH-2019</strain>
    </source>
</reference>
<comment type="subcellular location">
    <subcellularLocation>
        <location evidence="2">Cytoplasmic vesicle membrane</location>
        <topology evidence="2">Peripheral membrane protein</topology>
        <orientation evidence="2">Cytoplasmic side</orientation>
    </subcellularLocation>
    <subcellularLocation>
        <location evidence="3">Membrane</location>
        <location evidence="3">Coated pit</location>
        <topology evidence="3">Peripheral membrane protein</topology>
        <orientation evidence="3">Cytoplasmic side</orientation>
    </subcellularLocation>
</comment>
<evidence type="ECO:0008006" key="11">
    <source>
        <dbReference type="Google" id="ProtNLM"/>
    </source>
</evidence>
<feature type="compositionally biased region" description="Polar residues" evidence="8">
    <location>
        <begin position="34"/>
        <end position="43"/>
    </location>
</feature>
<evidence type="ECO:0000256" key="6">
    <source>
        <dbReference type="ARBA" id="ARBA00023176"/>
    </source>
</evidence>
<dbReference type="Proteomes" id="UP001318860">
    <property type="component" value="Unassembled WGS sequence"/>
</dbReference>
<protein>
    <recommendedName>
        <fullName evidence="11">Clathrin light chain</fullName>
    </recommendedName>
</protein>
<feature type="compositionally biased region" description="Pro residues" evidence="8">
    <location>
        <begin position="209"/>
        <end position="218"/>
    </location>
</feature>
<feature type="region of interest" description="Disordered" evidence="8">
    <location>
        <begin position="163"/>
        <end position="188"/>
    </location>
</feature>
<sequence>MSSSFPDSFDQFGGDSPVAGDTHSVDDGYLGPDSYSNFDSTAADSPPPIYVSGGEFPSDPAFFSSETNDNGPILPPPAEMEPEEGYALREWRRLNAIRLAEKEKREKELLSQIIVEAEEYKVEFHRKGKSLVFIASQEKFHAKADKDYWKSIAELIPKEVPTIEKRKGKKDQEKKPSIVVVQGPKPGKHTDLARMRQILIKLKHNTPPHLKPSPPPAPDAKTDANANAAPKAPDVAVSTEAVALIGGPDGEKGLLLLYSKEISVDENTQMKDEAKC</sequence>
<evidence type="ECO:0000256" key="7">
    <source>
        <dbReference type="ARBA" id="ARBA00023329"/>
    </source>
</evidence>
<evidence type="ECO:0000313" key="9">
    <source>
        <dbReference type="EMBL" id="KAK6135801.1"/>
    </source>
</evidence>
<evidence type="ECO:0000256" key="5">
    <source>
        <dbReference type="ARBA" id="ARBA00023136"/>
    </source>
</evidence>
<keyword evidence="7" id="KW-0968">Cytoplasmic vesicle</keyword>
<accession>A0ABR0VKW8</accession>
<gene>
    <name evidence="9" type="ORF">DH2020_030496</name>
</gene>
<evidence type="ECO:0000313" key="10">
    <source>
        <dbReference type="Proteomes" id="UP001318860"/>
    </source>
</evidence>